<dbReference type="CDD" id="cd00201">
    <property type="entry name" value="WW"/>
    <property type="match status" value="1"/>
</dbReference>
<organism evidence="11 12">
    <name type="scientific">Aureococcus anophagefferens</name>
    <name type="common">Harmful bloom alga</name>
    <dbReference type="NCBI Taxonomy" id="44056"/>
    <lineage>
        <taxon>Eukaryota</taxon>
        <taxon>Sar</taxon>
        <taxon>Stramenopiles</taxon>
        <taxon>Ochrophyta</taxon>
        <taxon>Pelagophyceae</taxon>
        <taxon>Pelagomonadales</taxon>
        <taxon>Pelagomonadaceae</taxon>
        <taxon>Aureococcus</taxon>
    </lineage>
</organism>
<dbReference type="Pfam" id="PF00784">
    <property type="entry name" value="MyTH4"/>
    <property type="match status" value="1"/>
</dbReference>
<keyword evidence="4 6" id="KW-0505">Motor protein</keyword>
<feature type="domain" description="Myosin N-terminal SH3-like" evidence="10">
    <location>
        <begin position="165"/>
        <end position="216"/>
    </location>
</feature>
<evidence type="ECO:0000259" key="8">
    <source>
        <dbReference type="PROSITE" id="PS51016"/>
    </source>
</evidence>
<dbReference type="PROSITE" id="PS51844">
    <property type="entry name" value="SH3_LIKE"/>
    <property type="match status" value="1"/>
</dbReference>
<keyword evidence="12" id="KW-1185">Reference proteome</keyword>
<evidence type="ECO:0000259" key="10">
    <source>
        <dbReference type="PROSITE" id="PS51844"/>
    </source>
</evidence>
<dbReference type="SMART" id="SM00139">
    <property type="entry name" value="MyTH4"/>
    <property type="match status" value="1"/>
</dbReference>
<dbReference type="PROSITE" id="PS51016">
    <property type="entry name" value="MYTH4"/>
    <property type="match status" value="1"/>
</dbReference>
<dbReference type="InterPro" id="IPR001202">
    <property type="entry name" value="WW_dom"/>
</dbReference>
<dbReference type="PANTHER" id="PTHR13140">
    <property type="entry name" value="MYOSIN"/>
    <property type="match status" value="1"/>
</dbReference>
<dbReference type="Gene3D" id="1.20.120.720">
    <property type="entry name" value="Myosin VI head, motor domain, U50 subdomain"/>
    <property type="match status" value="1"/>
</dbReference>
<sequence length="1355" mass="147967">MAEQWYYVDGAGGQAGPVDVDGLKGLLKSNDITMETLVWCDGQGDWEGIDDLPALKARVKPKSKPPPPPVPAKKAAPPPPPAAKAAHPPRRRSSLDALKVGDAGNCQYTGKRRVSGRAMARASANAHWVEKVTVDGVAYYHNAALEKVTYDKPDELKSADELKTESGSWVWVRDDAEAWLPARVVSKLGQGTVKVQMRDSGKGLTLKQSDNQPLWPLTLSSLGRLEDDLVMLDSLNQAAMVHDLKERYKSDDIYTRVAVWKSNLQPDFNRLPIYGVNLMREFAEPAPNRLLPPHPFAVANGAYLRLRVDAENQAILISGESGAGKTEATKQCLSFLAEVAGSTNNVEQRVLSANPVLEAFGNAKTVRNNNSSRFGRWMEVHFDNRGAIASARVENYLLEKSRVCGQAKDERSYHVFYQLGLSGRHASSGVAGTSAAHGFLSLGSADKAAGVDDAADFRDVESALEQLAFDDAEVAALFSLTAGCLRVGDIEFAPAGDGSAVANGDVAEDAAGLLGCAASDLSEALVCTAIEVRGTRTLSPCAPAAAKAGARALAKAAYGRLFDWLVKRINVAVAQGGAAGGKFIGVLDIFGFEIFESNSFEQLCINYTNEKLQQHFNRHTFKEEENLYRSEGIDFEPVPFIDNQPVLDLIEKKPDGLLLALDDVVNAPQGSDAKWMARCEKSHAAKKEWVDVSEKHKGSRGRGVKQKGDEEFFTVRHYAGAVTYHIVGFCEKNKDPLGRNLYDLLSLKAPAFPLVGKELFPDLGRNPRRQPTIAGQFRKQLSALMKIVDAADPCYVRCVKPNQQKKARLFDAKSSIEQMTYAGVFEAVKIRKSGYPFRLPHRRFAARYRPLVAAHSLGDGSDRDKCRALLKNLNQDFGAVKMGATMVLYRSPEHRVLELLRNLALEKLVPKAQRGARAGMGRRYLAVLKRVKADLKTLLASPRANDAKALDRAVDAARAALGPHMSVYPHTPHELALAKDRRFALQERLDLDPLFKKLAAASNPSYQDLADGVRRADKIKDVPGTPEQMALEKKVREKLLTLAKKKIDPIAKEAAAILDEDLMRTVAEDAANACYENEDVLEIKKYLAMPADKLIKEQLKRAKATDDPDRVVNREIKLKALMLETFGASFSFEKVAALRDASDWASRKSFFSSAATRASLAEGFLVYDSRPIHLALTEPPADYAEKKKFDKKAVNLFKGLLGFMGCTKHPYPETLCAEALETALNDPAPHPLRLELYCQLMKQLSGAAAGDVQTKAWDFLAVAFHAFPPPTRAGFDNVVAYFISKNAPPEKKEKLTAALHAGVYGGARATPIKADAIPNIIASTFGGEISARFLDHDLIKAGASKVPPPPPPSAD</sequence>
<keyword evidence="5 6" id="KW-0009">Actin-binding</keyword>
<dbReference type="Gene3D" id="1.20.58.530">
    <property type="match status" value="1"/>
</dbReference>
<evidence type="ECO:0000256" key="4">
    <source>
        <dbReference type="ARBA" id="ARBA00023175"/>
    </source>
</evidence>
<feature type="binding site" evidence="6">
    <location>
        <begin position="319"/>
        <end position="326"/>
    </location>
    <ligand>
        <name>ATP</name>
        <dbReference type="ChEBI" id="CHEBI:30616"/>
    </ligand>
</feature>
<evidence type="ECO:0000256" key="3">
    <source>
        <dbReference type="ARBA" id="ARBA00023123"/>
    </source>
</evidence>
<dbReference type="Gene3D" id="1.25.40.530">
    <property type="entry name" value="MyTH4 domain"/>
    <property type="match status" value="1"/>
</dbReference>
<keyword evidence="3 6" id="KW-0518">Myosin</keyword>
<feature type="compositionally biased region" description="Pro residues" evidence="7">
    <location>
        <begin position="64"/>
        <end position="82"/>
    </location>
</feature>
<dbReference type="InterPro" id="IPR027417">
    <property type="entry name" value="P-loop_NTPase"/>
</dbReference>
<accession>A0ABR1FY89</accession>
<comment type="caution">
    <text evidence="11">The sequence shown here is derived from an EMBL/GenBank/DDBJ whole genome shotgun (WGS) entry which is preliminary data.</text>
</comment>
<dbReference type="Gene3D" id="3.40.850.10">
    <property type="entry name" value="Kinesin motor domain"/>
    <property type="match status" value="1"/>
</dbReference>
<evidence type="ECO:0000256" key="2">
    <source>
        <dbReference type="ARBA" id="ARBA00022840"/>
    </source>
</evidence>
<dbReference type="SUPFAM" id="SSF52540">
    <property type="entry name" value="P-loop containing nucleoside triphosphate hydrolases"/>
    <property type="match status" value="1"/>
</dbReference>
<feature type="domain" description="Myosin motor" evidence="9">
    <location>
        <begin position="224"/>
        <end position="902"/>
    </location>
</feature>
<dbReference type="PROSITE" id="PS51456">
    <property type="entry name" value="MYOSIN_MOTOR"/>
    <property type="match status" value="1"/>
</dbReference>
<dbReference type="InterPro" id="IPR038185">
    <property type="entry name" value="MyTH4_dom_sf"/>
</dbReference>
<dbReference type="InterPro" id="IPR036961">
    <property type="entry name" value="Kinesin_motor_dom_sf"/>
</dbReference>
<evidence type="ECO:0000256" key="1">
    <source>
        <dbReference type="ARBA" id="ARBA00022741"/>
    </source>
</evidence>
<keyword evidence="2 6" id="KW-0067">ATP-binding</keyword>
<dbReference type="Gene3D" id="1.20.5.4820">
    <property type="match status" value="1"/>
</dbReference>
<dbReference type="Pfam" id="PF14237">
    <property type="entry name" value="GYF_2"/>
    <property type="match status" value="1"/>
</dbReference>
<gene>
    <name evidence="11" type="ORF">SO694_00051176</name>
</gene>
<proteinExistence type="inferred from homology"/>
<evidence type="ECO:0000259" key="9">
    <source>
        <dbReference type="PROSITE" id="PS51456"/>
    </source>
</evidence>
<dbReference type="InterPro" id="IPR000857">
    <property type="entry name" value="MyTH4_dom"/>
</dbReference>
<reference evidence="11 12" key="1">
    <citation type="submission" date="2024-03" db="EMBL/GenBank/DDBJ databases">
        <title>Aureococcus anophagefferens CCMP1851 and Kratosvirus quantuckense: Draft genome of a second virus-susceptible host strain in the model system.</title>
        <authorList>
            <person name="Chase E."/>
            <person name="Truchon A.R."/>
            <person name="Schepens W."/>
            <person name="Wilhelm S.W."/>
        </authorList>
    </citation>
    <scope>NUCLEOTIDE SEQUENCE [LARGE SCALE GENOMIC DNA]</scope>
    <source>
        <strain evidence="11 12">CCMP1851</strain>
    </source>
</reference>
<dbReference type="InterPro" id="IPR025640">
    <property type="entry name" value="GYF_2"/>
</dbReference>
<dbReference type="PRINTS" id="PR00193">
    <property type="entry name" value="MYOSINHEAVY"/>
</dbReference>
<dbReference type="SMART" id="SM00456">
    <property type="entry name" value="WW"/>
    <property type="match status" value="1"/>
</dbReference>
<dbReference type="Pfam" id="PF02736">
    <property type="entry name" value="Myosin_N"/>
    <property type="match status" value="1"/>
</dbReference>
<evidence type="ECO:0000256" key="5">
    <source>
        <dbReference type="ARBA" id="ARBA00023203"/>
    </source>
</evidence>
<dbReference type="Gene3D" id="1.10.10.820">
    <property type="match status" value="1"/>
</dbReference>
<keyword evidence="1 6" id="KW-0547">Nucleotide-binding</keyword>
<dbReference type="SMART" id="SM00242">
    <property type="entry name" value="MYSc"/>
    <property type="match status" value="1"/>
</dbReference>
<dbReference type="InterPro" id="IPR001609">
    <property type="entry name" value="Myosin_head_motor_dom-like"/>
</dbReference>
<dbReference type="EMBL" id="JBBJCI010000204">
    <property type="protein sequence ID" value="KAK7241205.1"/>
    <property type="molecule type" value="Genomic_DNA"/>
</dbReference>
<dbReference type="Pfam" id="PF00063">
    <property type="entry name" value="Myosin_head"/>
    <property type="match status" value="1"/>
</dbReference>
<evidence type="ECO:0000313" key="11">
    <source>
        <dbReference type="EMBL" id="KAK7241205.1"/>
    </source>
</evidence>
<dbReference type="InterPro" id="IPR004009">
    <property type="entry name" value="SH3_Myosin"/>
</dbReference>
<feature type="region of interest" description="Actin-binding" evidence="6">
    <location>
        <begin position="781"/>
        <end position="803"/>
    </location>
</feature>
<dbReference type="PANTHER" id="PTHR13140:SF706">
    <property type="entry name" value="DILUTE CLASS UNCONVENTIONAL MYOSIN, ISOFORM C"/>
    <property type="match status" value="1"/>
</dbReference>
<evidence type="ECO:0000313" key="12">
    <source>
        <dbReference type="Proteomes" id="UP001363151"/>
    </source>
</evidence>
<dbReference type="Gene3D" id="2.20.70.10">
    <property type="match status" value="1"/>
</dbReference>
<feature type="region of interest" description="Disordered" evidence="7">
    <location>
        <begin position="58"/>
        <end position="99"/>
    </location>
</feature>
<evidence type="ECO:0000256" key="7">
    <source>
        <dbReference type="SAM" id="MobiDB-lite"/>
    </source>
</evidence>
<dbReference type="Proteomes" id="UP001363151">
    <property type="component" value="Unassembled WGS sequence"/>
</dbReference>
<evidence type="ECO:0000256" key="6">
    <source>
        <dbReference type="PROSITE-ProRule" id="PRU00782"/>
    </source>
</evidence>
<name>A0ABR1FY89_AURAN</name>
<feature type="domain" description="MyTH4" evidence="8">
    <location>
        <begin position="1167"/>
        <end position="1321"/>
    </location>
</feature>
<protein>
    <submittedName>
        <fullName evidence="11">Microtubule-based kinesin motor</fullName>
    </submittedName>
</protein>
<comment type="similarity">
    <text evidence="6">Belongs to the TRAFAC class myosin-kinesin ATPase superfamily. Myosin family.</text>
</comment>